<feature type="repeat" description="ANK" evidence="3">
    <location>
        <begin position="404"/>
        <end position="436"/>
    </location>
</feature>
<dbReference type="PANTHER" id="PTHR24123">
    <property type="entry name" value="ANKYRIN REPEAT-CONTAINING"/>
    <property type="match status" value="1"/>
</dbReference>
<name>A0A6J8DHG8_MYTCO</name>
<feature type="repeat" description="ANK" evidence="3">
    <location>
        <begin position="15"/>
        <end position="47"/>
    </location>
</feature>
<feature type="repeat" description="ANK" evidence="3">
    <location>
        <begin position="114"/>
        <end position="146"/>
    </location>
</feature>
<dbReference type="InterPro" id="IPR002110">
    <property type="entry name" value="Ankyrin_rpt"/>
</dbReference>
<feature type="repeat" description="ANK" evidence="3">
    <location>
        <begin position="81"/>
        <end position="113"/>
    </location>
</feature>
<sequence>MLLDRGADYNKCDYHDESPVMKACEHGHTEIVKMLLDIGADYNKCDYHGESPVMKACEHGHTEIVKMLLDIGADYNKCDYHGESPVMKACKHGHTEIVKMLLDRGADYNKCDDDGQSPVMKACEHGHTEIVKMLLDRGADNNKCDRRGESPVMKACEHGHTEISPVMKACKHGHTEIVKILLDRGADYNKCDNKCQSPVMKACKHGHTEIVKMLLDRGADYNKCDNRDRGADYNKCDNRVGSPLMKACEHGHTEIVKMLLDIGADYNKCDDDGQSPVMKSCQHGHTEIVNMLLDRGADYNKCDWRVGSPLMKACEHGHTEIVKMLLDIGADYNKCDDDGQSPLMKACQLGHTEIVKILLDRGADYNKCDYYGQSPVMKSCQHGHTEIVNMLLDRGADYNKCDWRVGSPLMKACEHGHTEIVKMLLDRGADYNKCDWRVGSPLMKACEHGHTEIVKMLLDRGADYNKCDCDGQSPVTMATQHAHVEIVKMLLDKAADYNKCDCDGQSPVTMATQHAHAETVKMLLDKAADYNKCDKDGQSPVTMATQHGPAETVKIVGDREADFSPYDKWGQSPVTMATQHGPAETVKIVGDREADFSPCDKWGQSPVKMACENDYTEKDARSSAPMDVLCDGIHLVCFTDTRLDMKCVYYANSFIKEKTTLHGRESSLLKCDGHLIDCIQDERLSRTFESFNNKSLKSIVCEDQTIPDFVKLTYLSGGMKRKACSSESWEDMFLFTTVNKKTILCYFLLANVENIMITEQSKYHDILQQGLCNAMKNQDKATARAISWFIVRNFFRSLNSSLKETIVDTWPAFECKCDNTEAIANFCSFNMIIIIETKKVCNDFPKTFWKVKVKCTISDKIEKNECKEIYTKLQTSHSEVHFPNKVTISGVDAKKVFTEHSNLTLICRSSFKSKGFLNNEHEFVDIPCVQLYCKSKGVIPVGESHFPKTICGLQTDILEGSPCYLARIRVGDKIGSDELKMGTLGGFLLIRGVKTFLTCLHVFLNVDELSAENISLDDEKLTMVKFYPRNSAVQNSYECGYIRDIAFQVDNEKETSIDAALIEFTADTSIDSQDYMALENGTLSYVDVGMNSHFLNNSCVDYRPLCFSTPRPILQTVSVGAISGYSHCKISEVLENKEKSVDLESIEESYSKVVLDEVMTKAKFIICSLQAMQLAGIPTEQTIVQNIEQICDPNISPEIKAIILDIVKTFYTTIQNNTNESVENIMQKVALHHTKSSFSAIIGNVHMQHVILRKTGDNMTTKRTMRRVYNQLYISNIPFQPGDSGTCIYVLSPVKGCIGMAIANHPLGGCIATPIMDILKYFKIGIKVK</sequence>
<feature type="repeat" description="ANK" evidence="3">
    <location>
        <begin position="239"/>
        <end position="271"/>
    </location>
</feature>
<feature type="repeat" description="ANK" evidence="3">
    <location>
        <begin position="48"/>
        <end position="80"/>
    </location>
</feature>
<evidence type="ECO:0000256" key="2">
    <source>
        <dbReference type="ARBA" id="ARBA00023043"/>
    </source>
</evidence>
<feature type="repeat" description="ANK" evidence="3">
    <location>
        <begin position="338"/>
        <end position="370"/>
    </location>
</feature>
<organism evidence="4 5">
    <name type="scientific">Mytilus coruscus</name>
    <name type="common">Sea mussel</name>
    <dbReference type="NCBI Taxonomy" id="42192"/>
    <lineage>
        <taxon>Eukaryota</taxon>
        <taxon>Metazoa</taxon>
        <taxon>Spiralia</taxon>
        <taxon>Lophotrochozoa</taxon>
        <taxon>Mollusca</taxon>
        <taxon>Bivalvia</taxon>
        <taxon>Autobranchia</taxon>
        <taxon>Pteriomorphia</taxon>
        <taxon>Mytilida</taxon>
        <taxon>Mytiloidea</taxon>
        <taxon>Mytilidae</taxon>
        <taxon>Mytilinae</taxon>
        <taxon>Mytilus</taxon>
    </lineage>
</organism>
<keyword evidence="2 3" id="KW-0040">ANK repeat</keyword>
<evidence type="ECO:0000313" key="5">
    <source>
        <dbReference type="Proteomes" id="UP000507470"/>
    </source>
</evidence>
<dbReference type="InterPro" id="IPR051165">
    <property type="entry name" value="Multifunctional_ANK_Repeat"/>
</dbReference>
<feature type="repeat" description="ANK" evidence="3">
    <location>
        <begin position="437"/>
        <end position="469"/>
    </location>
</feature>
<proteinExistence type="predicted"/>
<feature type="repeat" description="ANK" evidence="3">
    <location>
        <begin position="371"/>
        <end position="403"/>
    </location>
</feature>
<feature type="repeat" description="ANK" evidence="3">
    <location>
        <begin position="470"/>
        <end position="502"/>
    </location>
</feature>
<dbReference type="PROSITE" id="PS50297">
    <property type="entry name" value="ANK_REP_REGION"/>
    <property type="match status" value="15"/>
</dbReference>
<dbReference type="SMART" id="SM00248">
    <property type="entry name" value="ANK"/>
    <property type="match status" value="17"/>
</dbReference>
<dbReference type="OrthoDB" id="10414790at2759"/>
<reference evidence="4 5" key="1">
    <citation type="submission" date="2020-06" db="EMBL/GenBank/DDBJ databases">
        <authorList>
            <person name="Li R."/>
            <person name="Bekaert M."/>
        </authorList>
    </citation>
    <scope>NUCLEOTIDE SEQUENCE [LARGE SCALE GENOMIC DNA]</scope>
    <source>
        <strain evidence="5">wild</strain>
    </source>
</reference>
<evidence type="ECO:0000313" key="4">
    <source>
        <dbReference type="EMBL" id="CAC5408073.1"/>
    </source>
</evidence>
<dbReference type="PANTHER" id="PTHR24123:SF33">
    <property type="entry name" value="PROTEIN HOS4"/>
    <property type="match status" value="1"/>
</dbReference>
<dbReference type="Pfam" id="PF00023">
    <property type="entry name" value="Ank"/>
    <property type="match status" value="1"/>
</dbReference>
<feature type="repeat" description="ANK" evidence="3">
    <location>
        <begin position="503"/>
        <end position="535"/>
    </location>
</feature>
<dbReference type="PROSITE" id="PS50088">
    <property type="entry name" value="ANK_REPEAT"/>
    <property type="match status" value="15"/>
</dbReference>
<feature type="repeat" description="ANK" evidence="3">
    <location>
        <begin position="305"/>
        <end position="337"/>
    </location>
</feature>
<keyword evidence="5" id="KW-1185">Reference proteome</keyword>
<feature type="repeat" description="ANK" evidence="3">
    <location>
        <begin position="272"/>
        <end position="304"/>
    </location>
</feature>
<feature type="repeat" description="ANK" evidence="3">
    <location>
        <begin position="161"/>
        <end position="193"/>
    </location>
</feature>
<feature type="repeat" description="ANK" evidence="3">
    <location>
        <begin position="194"/>
        <end position="226"/>
    </location>
</feature>
<protein>
    <submittedName>
        <fullName evidence="4">Uncharacterized protein</fullName>
    </submittedName>
</protein>
<dbReference type="EMBL" id="CACVKT020007503">
    <property type="protein sequence ID" value="CAC5408073.1"/>
    <property type="molecule type" value="Genomic_DNA"/>
</dbReference>
<evidence type="ECO:0000256" key="3">
    <source>
        <dbReference type="PROSITE-ProRule" id="PRU00023"/>
    </source>
</evidence>
<evidence type="ECO:0000256" key="1">
    <source>
        <dbReference type="ARBA" id="ARBA00022737"/>
    </source>
</evidence>
<accession>A0A6J8DHG8</accession>
<dbReference type="Pfam" id="PF13637">
    <property type="entry name" value="Ank_4"/>
    <property type="match status" value="2"/>
</dbReference>
<dbReference type="InterPro" id="IPR036770">
    <property type="entry name" value="Ankyrin_rpt-contain_sf"/>
</dbReference>
<dbReference type="Proteomes" id="UP000507470">
    <property type="component" value="Unassembled WGS sequence"/>
</dbReference>
<dbReference type="Gene3D" id="1.25.40.20">
    <property type="entry name" value="Ankyrin repeat-containing domain"/>
    <property type="match status" value="5"/>
</dbReference>
<keyword evidence="1" id="KW-0677">Repeat</keyword>
<gene>
    <name evidence="4" type="ORF">MCOR_41489</name>
</gene>
<dbReference type="Pfam" id="PF12796">
    <property type="entry name" value="Ank_2"/>
    <property type="match status" value="5"/>
</dbReference>
<dbReference type="SUPFAM" id="SSF48403">
    <property type="entry name" value="Ankyrin repeat"/>
    <property type="match status" value="2"/>
</dbReference>